<dbReference type="Proteomes" id="UP000233551">
    <property type="component" value="Unassembled WGS sequence"/>
</dbReference>
<sequence length="68" mass="7622">MKKTRARDRGPRAIPAPEANAELRANLDQKRRLITRANAKSKSEKFPPPHQDGGNIASRHFPLRGPNL</sequence>
<evidence type="ECO:0000313" key="3">
    <source>
        <dbReference type="Proteomes" id="UP000233551"/>
    </source>
</evidence>
<organism evidence="2 3">
    <name type="scientific">Punica granatum</name>
    <name type="common">Pomegranate</name>
    <dbReference type="NCBI Taxonomy" id="22663"/>
    <lineage>
        <taxon>Eukaryota</taxon>
        <taxon>Viridiplantae</taxon>
        <taxon>Streptophyta</taxon>
        <taxon>Embryophyta</taxon>
        <taxon>Tracheophyta</taxon>
        <taxon>Spermatophyta</taxon>
        <taxon>Magnoliopsida</taxon>
        <taxon>eudicotyledons</taxon>
        <taxon>Gunneridae</taxon>
        <taxon>Pentapetalae</taxon>
        <taxon>rosids</taxon>
        <taxon>malvids</taxon>
        <taxon>Myrtales</taxon>
        <taxon>Lythraceae</taxon>
        <taxon>Punica</taxon>
    </lineage>
</organism>
<keyword evidence="3" id="KW-1185">Reference proteome</keyword>
<accession>A0A2I0JU60</accession>
<proteinExistence type="predicted"/>
<gene>
    <name evidence="2" type="ORF">CRG98_020574</name>
</gene>
<name>A0A2I0JU60_PUNGR</name>
<comment type="caution">
    <text evidence="2">The sequence shown here is derived from an EMBL/GenBank/DDBJ whole genome shotgun (WGS) entry which is preliminary data.</text>
</comment>
<feature type="region of interest" description="Disordered" evidence="1">
    <location>
        <begin position="1"/>
        <end position="68"/>
    </location>
</feature>
<reference evidence="2 3" key="1">
    <citation type="submission" date="2017-11" db="EMBL/GenBank/DDBJ databases">
        <title>De-novo sequencing of pomegranate (Punica granatum L.) genome.</title>
        <authorList>
            <person name="Akparov Z."/>
            <person name="Amiraslanov A."/>
            <person name="Hajiyeva S."/>
            <person name="Abbasov M."/>
            <person name="Kaur K."/>
            <person name="Hamwieh A."/>
            <person name="Solovyev V."/>
            <person name="Salamov A."/>
            <person name="Braich B."/>
            <person name="Kosarev P."/>
            <person name="Mahmoud A."/>
            <person name="Hajiyev E."/>
            <person name="Babayeva S."/>
            <person name="Izzatullayeva V."/>
            <person name="Mammadov A."/>
            <person name="Mammadov A."/>
            <person name="Sharifova S."/>
            <person name="Ojaghi J."/>
            <person name="Eynullazada K."/>
            <person name="Bayramov B."/>
            <person name="Abdulazimova A."/>
            <person name="Shahmuradov I."/>
        </authorList>
    </citation>
    <scope>NUCLEOTIDE SEQUENCE [LARGE SCALE GENOMIC DNA]</scope>
    <source>
        <strain evidence="3">cv. AG2017</strain>
        <tissue evidence="2">Leaf</tissue>
    </source>
</reference>
<dbReference type="EMBL" id="PGOL01001331">
    <property type="protein sequence ID" value="PKI59006.1"/>
    <property type="molecule type" value="Genomic_DNA"/>
</dbReference>
<protein>
    <submittedName>
        <fullName evidence="2">Uncharacterized protein</fullName>
    </submittedName>
</protein>
<evidence type="ECO:0000313" key="2">
    <source>
        <dbReference type="EMBL" id="PKI59006.1"/>
    </source>
</evidence>
<dbReference type="AlphaFoldDB" id="A0A2I0JU60"/>
<dbReference type="STRING" id="22663.A0A2I0JU60"/>
<evidence type="ECO:0000256" key="1">
    <source>
        <dbReference type="SAM" id="MobiDB-lite"/>
    </source>
</evidence>